<comment type="caution">
    <text evidence="7">The sequence shown here is derived from an EMBL/GenBank/DDBJ whole genome shotgun (WGS) entry which is preliminary data.</text>
</comment>
<organism evidence="7 8">
    <name type="scientific">Aureobasidium pullulans</name>
    <name type="common">Black yeast</name>
    <name type="synonym">Pullularia pullulans</name>
    <dbReference type="NCBI Taxonomy" id="5580"/>
    <lineage>
        <taxon>Eukaryota</taxon>
        <taxon>Fungi</taxon>
        <taxon>Dikarya</taxon>
        <taxon>Ascomycota</taxon>
        <taxon>Pezizomycotina</taxon>
        <taxon>Dothideomycetes</taxon>
        <taxon>Dothideomycetidae</taxon>
        <taxon>Dothideales</taxon>
        <taxon>Saccotheciaceae</taxon>
        <taxon>Aureobasidium</taxon>
    </lineage>
</organism>
<evidence type="ECO:0000313" key="7">
    <source>
        <dbReference type="EMBL" id="THY12971.1"/>
    </source>
</evidence>
<keyword evidence="4 6" id="KW-0472">Membrane</keyword>
<dbReference type="PANTHER" id="PTHR23502:SF24">
    <property type="entry name" value="TRANSPORTER, PUTATIVE-RELATED"/>
    <property type="match status" value="1"/>
</dbReference>
<dbReference type="AlphaFoldDB" id="A0A4S9KAV3"/>
<feature type="transmembrane region" description="Helical" evidence="6">
    <location>
        <begin position="358"/>
        <end position="382"/>
    </location>
</feature>
<dbReference type="EMBL" id="QZBD01000485">
    <property type="protein sequence ID" value="THY12971.1"/>
    <property type="molecule type" value="Genomic_DNA"/>
</dbReference>
<feature type="transmembrane region" description="Helical" evidence="6">
    <location>
        <begin position="184"/>
        <end position="204"/>
    </location>
</feature>
<accession>A0A4S9KAV3</accession>
<dbReference type="Pfam" id="PF07690">
    <property type="entry name" value="MFS_1"/>
    <property type="match status" value="1"/>
</dbReference>
<dbReference type="PANTHER" id="PTHR23502">
    <property type="entry name" value="MAJOR FACILITATOR SUPERFAMILY"/>
    <property type="match status" value="1"/>
</dbReference>
<proteinExistence type="predicted"/>
<feature type="compositionally biased region" description="Acidic residues" evidence="5">
    <location>
        <begin position="588"/>
        <end position="598"/>
    </location>
</feature>
<evidence type="ECO:0000313" key="8">
    <source>
        <dbReference type="Proteomes" id="UP000306584"/>
    </source>
</evidence>
<dbReference type="SUPFAM" id="SSF103473">
    <property type="entry name" value="MFS general substrate transporter"/>
    <property type="match status" value="1"/>
</dbReference>
<feature type="transmembrane region" description="Helical" evidence="6">
    <location>
        <begin position="286"/>
        <end position="309"/>
    </location>
</feature>
<dbReference type="GO" id="GO:0005886">
    <property type="term" value="C:plasma membrane"/>
    <property type="evidence" value="ECO:0007669"/>
    <property type="project" value="TreeGrafter"/>
</dbReference>
<feature type="transmembrane region" description="Helical" evidence="6">
    <location>
        <begin position="216"/>
        <end position="241"/>
    </location>
</feature>
<gene>
    <name evidence="7" type="ORF">D6D01_08468</name>
</gene>
<feature type="transmembrane region" description="Helical" evidence="6">
    <location>
        <begin position="402"/>
        <end position="423"/>
    </location>
</feature>
<feature type="transmembrane region" description="Helical" evidence="6">
    <location>
        <begin position="500"/>
        <end position="518"/>
    </location>
</feature>
<dbReference type="Gene3D" id="1.20.1250.20">
    <property type="entry name" value="MFS general substrate transporter like domains"/>
    <property type="match status" value="1"/>
</dbReference>
<name>A0A4S9KAV3_AURPU</name>
<evidence type="ECO:0000256" key="3">
    <source>
        <dbReference type="ARBA" id="ARBA00022989"/>
    </source>
</evidence>
<protein>
    <submittedName>
        <fullName evidence="7">Major facilitator superfamily protein</fullName>
    </submittedName>
</protein>
<evidence type="ECO:0000256" key="5">
    <source>
        <dbReference type="SAM" id="MobiDB-lite"/>
    </source>
</evidence>
<dbReference type="GO" id="GO:0022857">
    <property type="term" value="F:transmembrane transporter activity"/>
    <property type="evidence" value="ECO:0007669"/>
    <property type="project" value="InterPro"/>
</dbReference>
<evidence type="ECO:0000256" key="6">
    <source>
        <dbReference type="SAM" id="Phobius"/>
    </source>
</evidence>
<dbReference type="InterPro" id="IPR011701">
    <property type="entry name" value="MFS"/>
</dbReference>
<feature type="transmembrane region" description="Helical" evidence="6">
    <location>
        <begin position="444"/>
        <end position="465"/>
    </location>
</feature>
<sequence length="598" mass="67000">MPQPDWLPGNGKVDYFAQVILYDGTLLISGESAKDKLSALDMLLWSIKARIAMKFVLTPIITTGLDYYTLELSFSSNRQRAKLAIPALRRSLNCDMKTEPTQLLRRSQFDCDFEFYTTRSSLEHSKVEIITLDPTENPRNWPTWRKWTVVGAITLVDLSVSWGASGYSPATAKFEKDFGVSSEVGTLGLSLYVLGLALGPMSIAPLSEYFGRTPLYIIPYGCFLLFLMGFFSSVTVANFGGTIADLWDVRHTGIPMSIFLWAATCGSPSGYFLMSWVAQYRGWRDVFWALLGICGGFWIIMSVTLLWAGDTRHSIILLRRAEAERRRTGRENINVPEHMRQRGVRQLFRTALTRPFRFLFTEAIVIFAAVYNGYLYGLSFLFNGAFNIIFGPSGKGFETYQVGLTFLGICVGISLGPLTNIWQERYYQKRVGRAGGTNIPEARVQLGQIAGVTFPISLFIFAFTSYVRLSWVGPVVASGLWGWSFYTLILMTYNYVEDSYGMYSASALAAVGLSRNLMGAGFPLFGRQLYTQVGGYQYASLILACLALLLMPIPFVLSRYGLRLRQRSPWAREMMEHDGQSAGRPDEAALEDEEKAGQ</sequence>
<keyword evidence="2 6" id="KW-0812">Transmembrane</keyword>
<feature type="transmembrane region" description="Helical" evidence="6">
    <location>
        <begin position="253"/>
        <end position="274"/>
    </location>
</feature>
<evidence type="ECO:0000256" key="2">
    <source>
        <dbReference type="ARBA" id="ARBA00022692"/>
    </source>
</evidence>
<feature type="transmembrane region" description="Helical" evidence="6">
    <location>
        <begin position="471"/>
        <end position="493"/>
    </location>
</feature>
<keyword evidence="3 6" id="KW-1133">Transmembrane helix</keyword>
<comment type="subcellular location">
    <subcellularLocation>
        <location evidence="1">Membrane</location>
        <topology evidence="1">Multi-pass membrane protein</topology>
    </subcellularLocation>
</comment>
<feature type="transmembrane region" description="Helical" evidence="6">
    <location>
        <begin position="538"/>
        <end position="557"/>
    </location>
</feature>
<reference evidence="7 8" key="1">
    <citation type="submission" date="2018-10" db="EMBL/GenBank/DDBJ databases">
        <title>Fifty Aureobasidium pullulans genomes reveal a recombining polyextremotolerant generalist.</title>
        <authorList>
            <person name="Gostincar C."/>
            <person name="Turk M."/>
            <person name="Zajc J."/>
            <person name="Gunde-Cimerman N."/>
        </authorList>
    </citation>
    <scope>NUCLEOTIDE SEQUENCE [LARGE SCALE GENOMIC DNA]</scope>
    <source>
        <strain evidence="7 8">EXF-6604</strain>
    </source>
</reference>
<evidence type="ECO:0000256" key="4">
    <source>
        <dbReference type="ARBA" id="ARBA00023136"/>
    </source>
</evidence>
<feature type="compositionally biased region" description="Basic and acidic residues" evidence="5">
    <location>
        <begin position="575"/>
        <end position="587"/>
    </location>
</feature>
<evidence type="ECO:0000256" key="1">
    <source>
        <dbReference type="ARBA" id="ARBA00004141"/>
    </source>
</evidence>
<dbReference type="InterPro" id="IPR036259">
    <property type="entry name" value="MFS_trans_sf"/>
</dbReference>
<dbReference type="Proteomes" id="UP000306584">
    <property type="component" value="Unassembled WGS sequence"/>
</dbReference>
<feature type="region of interest" description="Disordered" evidence="5">
    <location>
        <begin position="575"/>
        <end position="598"/>
    </location>
</feature>